<evidence type="ECO:0000313" key="3">
    <source>
        <dbReference type="Proteomes" id="UP001150569"/>
    </source>
</evidence>
<feature type="region of interest" description="Disordered" evidence="1">
    <location>
        <begin position="382"/>
        <end position="402"/>
    </location>
</feature>
<sequence>MVELCRKHVDTSTTNLLRVRKLKTEDNYALGQSVNRINLETALSEGPLSEVSEEALNYRCAELVTCGKPMSFSIPKQSDTALYLQVAGDYERDPTGKGYRTSVDGAHPLYGPMLLEWSLRPQTLLSALELHILSEDTKAKSHRQTEAIIRFAGYLADWRQDFKLVSWDRLHFDIQTEIYPLLSFVGNPKRPELAKYIIKSLLDGHLVKNYPVATNARNTSPVAACMEYQFDNGIPTSTLPSRVAGLLTDVAIIVALHSEVWGVLDVIGTANLSTDEPDDHFKLAACVLQEMKVDMSRAPLNKYTSLAEITKAISKGSLICQEVRPRYRNGFITLNEMELLISMPNHNDKTSPAPPSLPSAPHVVSGDDDLTAYMLEDDDDGFSAGWGSDNDLSDFDGSDDDY</sequence>
<dbReference type="Proteomes" id="UP001150569">
    <property type="component" value="Unassembled WGS sequence"/>
</dbReference>
<dbReference type="EMBL" id="JANBPT010001176">
    <property type="protein sequence ID" value="KAJ1909593.1"/>
    <property type="molecule type" value="Genomic_DNA"/>
</dbReference>
<protein>
    <submittedName>
        <fullName evidence="2">Uncharacterized protein</fullName>
    </submittedName>
</protein>
<feature type="region of interest" description="Disordered" evidence="1">
    <location>
        <begin position="345"/>
        <end position="370"/>
    </location>
</feature>
<evidence type="ECO:0000256" key="1">
    <source>
        <dbReference type="SAM" id="MobiDB-lite"/>
    </source>
</evidence>
<proteinExistence type="predicted"/>
<accession>A0A9W7ZK43</accession>
<evidence type="ECO:0000313" key="2">
    <source>
        <dbReference type="EMBL" id="KAJ1909593.1"/>
    </source>
</evidence>
<feature type="compositionally biased region" description="Acidic residues" evidence="1">
    <location>
        <begin position="391"/>
        <end position="402"/>
    </location>
</feature>
<comment type="caution">
    <text evidence="2">The sequence shown here is derived from an EMBL/GenBank/DDBJ whole genome shotgun (WGS) entry which is preliminary data.</text>
</comment>
<organism evidence="2 3">
    <name type="scientific">Tieghemiomyces parasiticus</name>
    <dbReference type="NCBI Taxonomy" id="78921"/>
    <lineage>
        <taxon>Eukaryota</taxon>
        <taxon>Fungi</taxon>
        <taxon>Fungi incertae sedis</taxon>
        <taxon>Zoopagomycota</taxon>
        <taxon>Kickxellomycotina</taxon>
        <taxon>Dimargaritomycetes</taxon>
        <taxon>Dimargaritales</taxon>
        <taxon>Dimargaritaceae</taxon>
        <taxon>Tieghemiomyces</taxon>
    </lineage>
</organism>
<name>A0A9W7ZK43_9FUNG</name>
<reference evidence="2" key="1">
    <citation type="submission" date="2022-07" db="EMBL/GenBank/DDBJ databases">
        <title>Phylogenomic reconstructions and comparative analyses of Kickxellomycotina fungi.</title>
        <authorList>
            <person name="Reynolds N.K."/>
            <person name="Stajich J.E."/>
            <person name="Barry K."/>
            <person name="Grigoriev I.V."/>
            <person name="Crous P."/>
            <person name="Smith M.E."/>
        </authorList>
    </citation>
    <scope>NUCLEOTIDE SEQUENCE</scope>
    <source>
        <strain evidence="2">RSA 861</strain>
    </source>
</reference>
<dbReference type="AlphaFoldDB" id="A0A9W7ZK43"/>
<keyword evidence="3" id="KW-1185">Reference proteome</keyword>
<gene>
    <name evidence="2" type="ORF">IWQ60_011088</name>
</gene>